<dbReference type="PIRSF" id="PIRSF037395">
    <property type="entry name" value="UCP037395_ABCper"/>
    <property type="match status" value="1"/>
</dbReference>
<evidence type="ECO:0000313" key="2">
    <source>
        <dbReference type="EMBL" id="MDR7364271.1"/>
    </source>
</evidence>
<dbReference type="RefSeq" id="WP_310305742.1">
    <property type="nucleotide sequence ID" value="NZ_BAAAPS010000005.1"/>
</dbReference>
<feature type="transmembrane region" description="Helical" evidence="1">
    <location>
        <begin position="237"/>
        <end position="255"/>
    </location>
</feature>
<evidence type="ECO:0000256" key="1">
    <source>
        <dbReference type="SAM" id="Phobius"/>
    </source>
</evidence>
<evidence type="ECO:0000313" key="3">
    <source>
        <dbReference type="Proteomes" id="UP001183648"/>
    </source>
</evidence>
<dbReference type="EMBL" id="JAVDYG010000001">
    <property type="protein sequence ID" value="MDR7364271.1"/>
    <property type="molecule type" value="Genomic_DNA"/>
</dbReference>
<protein>
    <submittedName>
        <fullName evidence="2">Energy-coupling factor transport system substrate-specific component</fullName>
    </submittedName>
</protein>
<dbReference type="Proteomes" id="UP001183648">
    <property type="component" value="Unassembled WGS sequence"/>
</dbReference>
<feature type="transmembrane region" description="Helical" evidence="1">
    <location>
        <begin position="167"/>
        <end position="185"/>
    </location>
</feature>
<keyword evidence="3" id="KW-1185">Reference proteome</keyword>
<feature type="transmembrane region" description="Helical" evidence="1">
    <location>
        <begin position="111"/>
        <end position="131"/>
    </location>
</feature>
<accession>A0ABU2C0U8</accession>
<feature type="transmembrane region" description="Helical" evidence="1">
    <location>
        <begin position="82"/>
        <end position="104"/>
    </location>
</feature>
<gene>
    <name evidence="2" type="ORF">J2S63_003824</name>
</gene>
<feature type="transmembrane region" description="Helical" evidence="1">
    <location>
        <begin position="44"/>
        <end position="62"/>
    </location>
</feature>
<comment type="caution">
    <text evidence="2">The sequence shown here is derived from an EMBL/GenBank/DDBJ whole genome shotgun (WGS) entry which is preliminary data.</text>
</comment>
<keyword evidence="1" id="KW-1133">Transmembrane helix</keyword>
<feature type="transmembrane region" description="Helical" evidence="1">
    <location>
        <begin position="12"/>
        <end position="32"/>
    </location>
</feature>
<keyword evidence="1" id="KW-0472">Membrane</keyword>
<proteinExistence type="predicted"/>
<sequence length="274" mass="28554">MTAMRIGPRTALTLVLASVAALVMFCWPLLLTPPAGADQVTPPFLFLALLPLVVVVVLAELSEGGMDAKTLALLGVLTAVNGALRSLGAGLAGVELVFFLLILAGRVLGPAFGFVLGVTSLFASALLTSGVGPWLPYQMMCSAWIGLGAGLLPRRSGPRAWRGRREIALLVVYGVACAYGFGLLMNLSSWPYAVGIAVPGHEGSLSYVAGAPVWDNLRTFGVYTLLTSTGSWDTGRAVTNSLALVLLGPAILGTLRRAQRRSAVVPVPERSTVA</sequence>
<dbReference type="Gene3D" id="1.10.1760.20">
    <property type="match status" value="1"/>
</dbReference>
<reference evidence="2 3" key="1">
    <citation type="submission" date="2023-07" db="EMBL/GenBank/DDBJ databases">
        <title>Sequencing the genomes of 1000 actinobacteria strains.</title>
        <authorList>
            <person name="Klenk H.-P."/>
        </authorList>
    </citation>
    <scope>NUCLEOTIDE SEQUENCE [LARGE SCALE GENOMIC DNA]</scope>
    <source>
        <strain evidence="2 3">DSM 19426</strain>
    </source>
</reference>
<dbReference type="InterPro" id="IPR017196">
    <property type="entry name" value="ECF_substrate-spec_UCP037395"/>
</dbReference>
<name>A0ABU2C0U8_9ACTN</name>
<keyword evidence="1" id="KW-0812">Transmembrane</keyword>
<organism evidence="2 3">
    <name type="scientific">Nocardioides marmoribigeumensis</name>
    <dbReference type="NCBI Taxonomy" id="433649"/>
    <lineage>
        <taxon>Bacteria</taxon>
        <taxon>Bacillati</taxon>
        <taxon>Actinomycetota</taxon>
        <taxon>Actinomycetes</taxon>
        <taxon>Propionibacteriales</taxon>
        <taxon>Nocardioidaceae</taxon>
        <taxon>Nocardioides</taxon>
    </lineage>
</organism>